<dbReference type="Proteomes" id="UP000421791">
    <property type="component" value="Unassembled WGS sequence"/>
</dbReference>
<dbReference type="InterPro" id="IPR051612">
    <property type="entry name" value="Teichoic_Acid_Biosynth"/>
</dbReference>
<dbReference type="InterPro" id="IPR007554">
    <property type="entry name" value="Glycerophosphate_synth"/>
</dbReference>
<organism evidence="1 4">
    <name type="scientific">Bacteroides finegoldii</name>
    <dbReference type="NCBI Taxonomy" id="338188"/>
    <lineage>
        <taxon>Bacteria</taxon>
        <taxon>Pseudomonadati</taxon>
        <taxon>Bacteroidota</taxon>
        <taxon>Bacteroidia</taxon>
        <taxon>Bacteroidales</taxon>
        <taxon>Bacteroidaceae</taxon>
        <taxon>Bacteroides</taxon>
    </lineage>
</organism>
<dbReference type="GeneID" id="92987472"/>
<keyword evidence="2" id="KW-0808">Transferase</keyword>
<dbReference type="SUPFAM" id="SSF53756">
    <property type="entry name" value="UDP-Glycosyltransferase/glycogen phosphorylase"/>
    <property type="match status" value="1"/>
</dbReference>
<dbReference type="STRING" id="338188.ERS852397_00947"/>
<evidence type="ECO:0000313" key="2">
    <source>
        <dbReference type="EMBL" id="KAA5230491.1"/>
    </source>
</evidence>
<dbReference type="AlphaFoldDB" id="A0A174ABH8"/>
<accession>A0A174ABH8</accession>
<evidence type="ECO:0000313" key="6">
    <source>
        <dbReference type="Proteomes" id="UP000440198"/>
    </source>
</evidence>
<name>A0A174ABH8_9BACE</name>
<sequence length="350" mass="41937">MRIVLFCENKYAIDILYPIYQEALKSEDNQLLWYIHLPKIPVFPLQKEVTYTHSIQEVYDFSPEAIFVPGNIVPYYLPGVKVQVFHGYAAEKKDHWVIRRYFDTYFTQGPFFTKKFKELAVKYGDFEVVETGWPKQDWIKTHWHDFDQEREKLLREHGKKQIVLYAPTFSPSLTSLPALKEALLHLVKMRDIVLLLKFHPLTRKEWIDEYKQLAEQEEHIVWVDGFNVTKYQLMSDVMISDTSSTVYEFLLLGRPVITYRTIAKDIYWTDITDVTQLMEAFERAQYNEEDIAKRRWIVDNYDPYLDGKVCRRMLDAVADYIHRHGVPEKRKLNLWRKYTSIKKFGRIKKR</sequence>
<proteinExistence type="predicted"/>
<evidence type="ECO:0000313" key="3">
    <source>
        <dbReference type="EMBL" id="KAA5257277.1"/>
    </source>
</evidence>
<protein>
    <submittedName>
        <fullName evidence="2">CDP-glycerol glycerophosphotransferase</fullName>
    </submittedName>
    <submittedName>
        <fullName evidence="1">UDP-N-acetylglucosamine 2-epimerase</fullName>
    </submittedName>
</protein>
<dbReference type="Proteomes" id="UP000095517">
    <property type="component" value="Unassembled WGS sequence"/>
</dbReference>
<dbReference type="Gene3D" id="3.40.50.12580">
    <property type="match status" value="1"/>
</dbReference>
<dbReference type="InterPro" id="IPR043148">
    <property type="entry name" value="TagF_C"/>
</dbReference>
<evidence type="ECO:0000313" key="1">
    <source>
        <dbReference type="EMBL" id="CUN85764.1"/>
    </source>
</evidence>
<reference evidence="5 6" key="2">
    <citation type="journal article" date="2019" name="Nat. Med.">
        <title>A library of human gut bacterial isolates paired with longitudinal multiomics data enables mechanistic microbiome research.</title>
        <authorList>
            <person name="Poyet M."/>
            <person name="Groussin M."/>
            <person name="Gibbons S.M."/>
            <person name="Avila-Pacheco J."/>
            <person name="Jiang X."/>
            <person name="Kearney S.M."/>
            <person name="Perrotta A.R."/>
            <person name="Berdy B."/>
            <person name="Zhao S."/>
            <person name="Lieberman T.D."/>
            <person name="Swanson P.K."/>
            <person name="Smith M."/>
            <person name="Roesemann S."/>
            <person name="Alexander J.E."/>
            <person name="Rich S.A."/>
            <person name="Livny J."/>
            <person name="Vlamakis H."/>
            <person name="Clish C."/>
            <person name="Bullock K."/>
            <person name="Deik A."/>
            <person name="Scott J."/>
            <person name="Pierce K.A."/>
            <person name="Xavier R.J."/>
            <person name="Alm E.J."/>
        </authorList>
    </citation>
    <scope>NUCLEOTIDE SEQUENCE [LARGE SCALE GENOMIC DNA]</scope>
    <source>
        <strain evidence="3 6">BIOML-A2</strain>
        <strain evidence="2 5">BIOML-A6</strain>
    </source>
</reference>
<gene>
    <name evidence="1" type="ORF">ERS852397_00947</name>
    <name evidence="3" type="ORF">F2Z09_10845</name>
    <name evidence="2" type="ORF">F2Z22_09690</name>
</gene>
<dbReference type="EMBL" id="CYZH01000004">
    <property type="protein sequence ID" value="CUN85764.1"/>
    <property type="molecule type" value="Genomic_DNA"/>
</dbReference>
<dbReference type="EMBL" id="VWAG01000016">
    <property type="protein sequence ID" value="KAA5257277.1"/>
    <property type="molecule type" value="Genomic_DNA"/>
</dbReference>
<dbReference type="GO" id="GO:0047355">
    <property type="term" value="F:CDP-glycerol glycerophosphotransferase activity"/>
    <property type="evidence" value="ECO:0007669"/>
    <property type="project" value="InterPro"/>
</dbReference>
<dbReference type="EMBL" id="VWAK01000012">
    <property type="protein sequence ID" value="KAA5230491.1"/>
    <property type="molecule type" value="Genomic_DNA"/>
</dbReference>
<dbReference type="PANTHER" id="PTHR37316:SF3">
    <property type="entry name" value="TEICHOIC ACID GLYCEROL-PHOSPHATE TRANSFERASE"/>
    <property type="match status" value="1"/>
</dbReference>
<dbReference type="Pfam" id="PF04464">
    <property type="entry name" value="Glyphos_transf"/>
    <property type="match status" value="1"/>
</dbReference>
<evidence type="ECO:0000313" key="4">
    <source>
        <dbReference type="Proteomes" id="UP000095517"/>
    </source>
</evidence>
<dbReference type="PANTHER" id="PTHR37316">
    <property type="entry name" value="TEICHOIC ACID GLYCEROL-PHOSPHATE PRIMASE"/>
    <property type="match status" value="1"/>
</dbReference>
<dbReference type="GO" id="GO:0016020">
    <property type="term" value="C:membrane"/>
    <property type="evidence" value="ECO:0007669"/>
    <property type="project" value="InterPro"/>
</dbReference>
<reference evidence="1 4" key="1">
    <citation type="submission" date="2015-09" db="EMBL/GenBank/DDBJ databases">
        <authorList>
            <consortium name="Pathogen Informatics"/>
        </authorList>
    </citation>
    <scope>NUCLEOTIDE SEQUENCE [LARGE SCALE GENOMIC DNA]</scope>
    <source>
        <strain evidence="1 4">2789STDY5608840</strain>
    </source>
</reference>
<dbReference type="Proteomes" id="UP000440198">
    <property type="component" value="Unassembled WGS sequence"/>
</dbReference>
<keyword evidence="6" id="KW-1185">Reference proteome</keyword>
<evidence type="ECO:0000313" key="5">
    <source>
        <dbReference type="Proteomes" id="UP000421791"/>
    </source>
</evidence>
<dbReference type="RefSeq" id="WP_007756371.1">
    <property type="nucleotide sequence ID" value="NZ_CABIXA010000004.1"/>
</dbReference>